<dbReference type="SUPFAM" id="SSF55729">
    <property type="entry name" value="Acyl-CoA N-acyltransferases (Nat)"/>
    <property type="match status" value="1"/>
</dbReference>
<dbReference type="WBParaSite" id="L893_g21088.t1">
    <property type="protein sequence ID" value="L893_g21088.t1"/>
    <property type="gene ID" value="L893_g21088"/>
</dbReference>
<dbReference type="AlphaFoldDB" id="A0A1I7YYT9"/>
<dbReference type="InterPro" id="IPR016181">
    <property type="entry name" value="Acyl_CoA_acyltransferase"/>
</dbReference>
<proteinExistence type="predicted"/>
<organism evidence="2 3">
    <name type="scientific">Steinernema glaseri</name>
    <dbReference type="NCBI Taxonomy" id="37863"/>
    <lineage>
        <taxon>Eukaryota</taxon>
        <taxon>Metazoa</taxon>
        <taxon>Ecdysozoa</taxon>
        <taxon>Nematoda</taxon>
        <taxon>Chromadorea</taxon>
        <taxon>Rhabditida</taxon>
        <taxon>Tylenchina</taxon>
        <taxon>Panagrolaimomorpha</taxon>
        <taxon>Strongyloidoidea</taxon>
        <taxon>Steinernematidae</taxon>
        <taxon>Steinernema</taxon>
    </lineage>
</organism>
<feature type="domain" description="N-acetyltransferase" evidence="1">
    <location>
        <begin position="29"/>
        <end position="93"/>
    </location>
</feature>
<dbReference type="CDD" id="cd04301">
    <property type="entry name" value="NAT_SF"/>
    <property type="match status" value="1"/>
</dbReference>
<sequence length="113" mass="12746">MYTTTGEEELGWKASQHDYDSYIKGYGKDGKFKGLFLVDTDSRETIGSALCAVVDVGKNDKLMSIGWYYMKKELRGKGIGTELFNKLIEEEKRKKTNMCLTSGKSKAEIPTRS</sequence>
<reference evidence="3" key="1">
    <citation type="submission" date="2016-11" db="UniProtKB">
        <authorList>
            <consortium name="WormBaseParasite"/>
        </authorList>
    </citation>
    <scope>IDENTIFICATION</scope>
</reference>
<evidence type="ECO:0000313" key="3">
    <source>
        <dbReference type="WBParaSite" id="L893_g21088.t1"/>
    </source>
</evidence>
<dbReference type="InterPro" id="IPR000182">
    <property type="entry name" value="GNAT_dom"/>
</dbReference>
<name>A0A1I7YYT9_9BILA</name>
<dbReference type="GO" id="GO:0016747">
    <property type="term" value="F:acyltransferase activity, transferring groups other than amino-acyl groups"/>
    <property type="evidence" value="ECO:0007669"/>
    <property type="project" value="InterPro"/>
</dbReference>
<evidence type="ECO:0000259" key="1">
    <source>
        <dbReference type="Pfam" id="PF00583"/>
    </source>
</evidence>
<dbReference type="Gene3D" id="3.40.630.30">
    <property type="match status" value="1"/>
</dbReference>
<accession>A0A1I7YYT9</accession>
<protein>
    <submittedName>
        <fullName evidence="3">N-acetyltransferase domain-containing protein</fullName>
    </submittedName>
</protein>
<dbReference type="Pfam" id="PF00583">
    <property type="entry name" value="Acetyltransf_1"/>
    <property type="match status" value="1"/>
</dbReference>
<keyword evidence="2" id="KW-1185">Reference proteome</keyword>
<evidence type="ECO:0000313" key="2">
    <source>
        <dbReference type="Proteomes" id="UP000095287"/>
    </source>
</evidence>
<dbReference type="Proteomes" id="UP000095287">
    <property type="component" value="Unplaced"/>
</dbReference>